<dbReference type="AlphaFoldDB" id="A0A1D1ZQH7"/>
<sequence length="183" mass="19112">MCKLLASQEATQVAATGPGAAAMGVPPPPADAPGKQTGVNLPKQGNNTRAVALYEAARERTREHRRAEWARKKLEKIERRVAINKRMDAECAGLFQELRIVRRARGRGGRGAKGQSAGDGSGGDGNSASCGASVGAAPTQAVKRLPCRSPPHLILSHPCKSVMLGCGAVFLTVWPAKGGARRG</sequence>
<feature type="compositionally biased region" description="Gly residues" evidence="1">
    <location>
        <begin position="111"/>
        <end position="125"/>
    </location>
</feature>
<proteinExistence type="predicted"/>
<evidence type="ECO:0000256" key="1">
    <source>
        <dbReference type="SAM" id="MobiDB-lite"/>
    </source>
</evidence>
<organism evidence="2">
    <name type="scientific">Auxenochlorella protothecoides</name>
    <name type="common">Green microalga</name>
    <name type="synonym">Chlorella protothecoides</name>
    <dbReference type="NCBI Taxonomy" id="3075"/>
    <lineage>
        <taxon>Eukaryota</taxon>
        <taxon>Viridiplantae</taxon>
        <taxon>Chlorophyta</taxon>
        <taxon>core chlorophytes</taxon>
        <taxon>Trebouxiophyceae</taxon>
        <taxon>Chlorellales</taxon>
        <taxon>Chlorellaceae</taxon>
        <taxon>Auxenochlorella</taxon>
    </lineage>
</organism>
<protein>
    <submittedName>
        <fullName evidence="2">Uncharacterized protein</fullName>
    </submittedName>
</protein>
<gene>
    <name evidence="2" type="ORF">g.96391</name>
</gene>
<accession>A0A1D1ZQH7</accession>
<reference evidence="2" key="1">
    <citation type="submission" date="2015-08" db="EMBL/GenBank/DDBJ databases">
        <authorList>
            <person name="Babu N.S."/>
            <person name="Beckwith C.J."/>
            <person name="Beseler K.G."/>
            <person name="Brison A."/>
            <person name="Carone J.V."/>
            <person name="Caskin T.P."/>
            <person name="Diamond M."/>
            <person name="Durham M.E."/>
            <person name="Foxe J.M."/>
            <person name="Go M."/>
            <person name="Henderson B.A."/>
            <person name="Jones I.B."/>
            <person name="McGettigan J.A."/>
            <person name="Micheletti S.J."/>
            <person name="Nasrallah M.E."/>
            <person name="Ortiz D."/>
            <person name="Piller C.R."/>
            <person name="Privatt S.R."/>
            <person name="Schneider S.L."/>
            <person name="Sharp S."/>
            <person name="Smith T.C."/>
            <person name="Stanton J.D."/>
            <person name="Ullery H.E."/>
            <person name="Wilson R.J."/>
            <person name="Serrano M.G."/>
            <person name="Buck G."/>
            <person name="Lee V."/>
            <person name="Wang Y."/>
            <person name="Carvalho R."/>
            <person name="Voegtly L."/>
            <person name="Shi R."/>
            <person name="Duckworth R."/>
            <person name="Johnson A."/>
            <person name="Loviza R."/>
            <person name="Walstead R."/>
            <person name="Shah Z."/>
            <person name="Kiflezghi M."/>
            <person name="Wade K."/>
            <person name="Ball S.L."/>
            <person name="Bradley K.W."/>
            <person name="Asai D.J."/>
            <person name="Bowman C.A."/>
            <person name="Russell D.A."/>
            <person name="Pope W.H."/>
            <person name="Jacobs-Sera D."/>
            <person name="Hendrix R.W."/>
            <person name="Hatfull G.F."/>
        </authorList>
    </citation>
    <scope>NUCLEOTIDE SEQUENCE</scope>
</reference>
<evidence type="ECO:0000313" key="2">
    <source>
        <dbReference type="EMBL" id="JAT69178.1"/>
    </source>
</evidence>
<feature type="region of interest" description="Disordered" evidence="1">
    <location>
        <begin position="18"/>
        <end position="44"/>
    </location>
</feature>
<dbReference type="EMBL" id="GDKF01009444">
    <property type="protein sequence ID" value="JAT69178.1"/>
    <property type="molecule type" value="Transcribed_RNA"/>
</dbReference>
<name>A0A1D1ZQH7_AUXPR</name>
<feature type="region of interest" description="Disordered" evidence="1">
    <location>
        <begin position="105"/>
        <end position="133"/>
    </location>
</feature>